<dbReference type="VEuPathDB" id="TrichDB:TVAG_388410"/>
<dbReference type="STRING" id="5722.A2DYH5"/>
<dbReference type="EMBL" id="DS113269">
    <property type="protein sequence ID" value="EAY14510.1"/>
    <property type="molecule type" value="Genomic_DNA"/>
</dbReference>
<dbReference type="SUPFAM" id="SSF49764">
    <property type="entry name" value="HSP20-like chaperones"/>
    <property type="match status" value="1"/>
</dbReference>
<dbReference type="GO" id="GO:0005634">
    <property type="term" value="C:nucleus"/>
    <property type="evidence" value="ECO:0000318"/>
    <property type="project" value="GO_Central"/>
</dbReference>
<reference evidence="4" key="2">
    <citation type="journal article" date="2007" name="Science">
        <title>Draft genome sequence of the sexually transmitted pathogen Trichomonas vaginalis.</title>
        <authorList>
            <person name="Carlton J.M."/>
            <person name="Hirt R.P."/>
            <person name="Silva J.C."/>
            <person name="Delcher A.L."/>
            <person name="Schatz M."/>
            <person name="Zhao Q."/>
            <person name="Wortman J.R."/>
            <person name="Bidwell S.L."/>
            <person name="Alsmark U.C.M."/>
            <person name="Besteiro S."/>
            <person name="Sicheritz-Ponten T."/>
            <person name="Noel C.J."/>
            <person name="Dacks J.B."/>
            <person name="Foster P.G."/>
            <person name="Simillion C."/>
            <person name="Van de Peer Y."/>
            <person name="Miranda-Saavedra D."/>
            <person name="Barton G.J."/>
            <person name="Westrop G.D."/>
            <person name="Mueller S."/>
            <person name="Dessi D."/>
            <person name="Fiori P.L."/>
            <person name="Ren Q."/>
            <person name="Paulsen I."/>
            <person name="Zhang H."/>
            <person name="Bastida-Corcuera F.D."/>
            <person name="Simoes-Barbosa A."/>
            <person name="Brown M.T."/>
            <person name="Hayes R.D."/>
            <person name="Mukherjee M."/>
            <person name="Okumura C.Y."/>
            <person name="Schneider R."/>
            <person name="Smith A.J."/>
            <person name="Vanacova S."/>
            <person name="Villalvazo M."/>
            <person name="Haas B.J."/>
            <person name="Pertea M."/>
            <person name="Feldblyum T.V."/>
            <person name="Utterback T.R."/>
            <person name="Shu C.L."/>
            <person name="Osoegawa K."/>
            <person name="de Jong P.J."/>
            <person name="Hrdy I."/>
            <person name="Horvathova L."/>
            <person name="Zubacova Z."/>
            <person name="Dolezal P."/>
            <person name="Malik S.B."/>
            <person name="Logsdon J.M. Jr."/>
            <person name="Henze K."/>
            <person name="Gupta A."/>
            <person name="Wang C.C."/>
            <person name="Dunne R.L."/>
            <person name="Upcroft J.A."/>
            <person name="Upcroft P."/>
            <person name="White O."/>
            <person name="Salzberg S.L."/>
            <person name="Tang P."/>
            <person name="Chiu C.-H."/>
            <person name="Lee Y.-S."/>
            <person name="Embley T.M."/>
            <person name="Coombs G.H."/>
            <person name="Mottram J.C."/>
            <person name="Tachezy J."/>
            <person name="Fraser-Liggett C.M."/>
            <person name="Johnson P.J."/>
        </authorList>
    </citation>
    <scope>NUCLEOTIDE SEQUENCE [LARGE SCALE GENOMIC DNA]</scope>
    <source>
        <strain evidence="4">G3</strain>
    </source>
</reference>
<dbReference type="OMA" id="LESTECC"/>
<dbReference type="GO" id="GO:0051879">
    <property type="term" value="F:Hsp90 protein binding"/>
    <property type="evidence" value="ECO:0000318"/>
    <property type="project" value="GO_Central"/>
</dbReference>
<dbReference type="FunFam" id="2.60.40.790:FF:000039">
    <property type="entry name" value="CS domain containing protein"/>
    <property type="match status" value="1"/>
</dbReference>
<dbReference type="InterPro" id="IPR007052">
    <property type="entry name" value="CS_dom"/>
</dbReference>
<feature type="compositionally biased region" description="Basic and acidic residues" evidence="2">
    <location>
        <begin position="145"/>
        <end position="184"/>
    </location>
</feature>
<organism evidence="4 5">
    <name type="scientific">Trichomonas vaginalis (strain ATCC PRA-98 / G3)</name>
    <dbReference type="NCBI Taxonomy" id="412133"/>
    <lineage>
        <taxon>Eukaryota</taxon>
        <taxon>Metamonada</taxon>
        <taxon>Parabasalia</taxon>
        <taxon>Trichomonadida</taxon>
        <taxon>Trichomonadidae</taxon>
        <taxon>Trichomonas</taxon>
    </lineage>
</organism>
<sequence length="184" mass="21301">MSLNPPLMWAQDRDVVYITIKLQDISNEEIVFGEDHFIFRGKSGDTTYDYKLELFGNIHPTDKTTKYNKFGRYTQLNCRKADTRKWWPRLAKTARKLANVGIDWEKWVDDPESSDDEHNHDDGSFEINNTPDADFTSSSDDEDEKKDTKPAEPAKVEEVKNEEPAKAEEAPKVEEAKAEEEKKE</sequence>
<evidence type="ECO:0000256" key="1">
    <source>
        <dbReference type="ARBA" id="ARBA00025733"/>
    </source>
</evidence>
<dbReference type="AlphaFoldDB" id="A2DYH5"/>
<dbReference type="PANTHER" id="PTHR22932">
    <property type="entry name" value="TELOMERASE-BINDING PROTEIN P23 HSP90 CO-CHAPERONE"/>
    <property type="match status" value="1"/>
</dbReference>
<dbReference type="InterPro" id="IPR008978">
    <property type="entry name" value="HSP20-like_chaperone"/>
</dbReference>
<protein>
    <recommendedName>
        <fullName evidence="3">CS domain-containing protein</fullName>
    </recommendedName>
</protein>
<dbReference type="Proteomes" id="UP000001542">
    <property type="component" value="Unassembled WGS sequence"/>
</dbReference>
<dbReference type="KEGG" id="tva:4772500"/>
<dbReference type="GO" id="GO:0051131">
    <property type="term" value="P:chaperone-mediated protein complex assembly"/>
    <property type="evidence" value="ECO:0000318"/>
    <property type="project" value="GO_Central"/>
</dbReference>
<evidence type="ECO:0000259" key="3">
    <source>
        <dbReference type="PROSITE" id="PS51203"/>
    </source>
</evidence>
<reference evidence="4" key="1">
    <citation type="submission" date="2006-10" db="EMBL/GenBank/DDBJ databases">
        <authorList>
            <person name="Amadeo P."/>
            <person name="Zhao Q."/>
            <person name="Wortman J."/>
            <person name="Fraser-Liggett C."/>
            <person name="Carlton J."/>
        </authorList>
    </citation>
    <scope>NUCLEOTIDE SEQUENCE</scope>
    <source>
        <strain evidence="4">G3</strain>
    </source>
</reference>
<dbReference type="GO" id="GO:0005829">
    <property type="term" value="C:cytosol"/>
    <property type="evidence" value="ECO:0000318"/>
    <property type="project" value="GO_Central"/>
</dbReference>
<dbReference type="RefSeq" id="XP_001326733.1">
    <property type="nucleotide sequence ID" value="XM_001326698.1"/>
</dbReference>
<dbReference type="GO" id="GO:0051087">
    <property type="term" value="F:protein-folding chaperone binding"/>
    <property type="evidence" value="ECO:0000318"/>
    <property type="project" value="GO_Central"/>
</dbReference>
<keyword evidence="5" id="KW-1185">Reference proteome</keyword>
<feature type="domain" description="CS" evidence="3">
    <location>
        <begin position="2"/>
        <end position="91"/>
    </location>
</feature>
<dbReference type="CDD" id="cd06465">
    <property type="entry name" value="p23_hB-ind1_like"/>
    <property type="match status" value="1"/>
</dbReference>
<dbReference type="Gene3D" id="2.60.40.790">
    <property type="match status" value="1"/>
</dbReference>
<proteinExistence type="inferred from homology"/>
<dbReference type="InParanoid" id="A2DYH5"/>
<comment type="similarity">
    <text evidence="1">Belongs to the p23/wos2 family.</text>
</comment>
<dbReference type="SMR" id="A2DYH5"/>
<dbReference type="PANTHER" id="PTHR22932:SF1">
    <property type="entry name" value="CO-CHAPERONE PROTEIN DAF-41"/>
    <property type="match status" value="1"/>
</dbReference>
<evidence type="ECO:0000313" key="4">
    <source>
        <dbReference type="EMBL" id="EAY14510.1"/>
    </source>
</evidence>
<dbReference type="PROSITE" id="PS51203">
    <property type="entry name" value="CS"/>
    <property type="match status" value="1"/>
</dbReference>
<name>A2DYH5_TRIV3</name>
<feature type="region of interest" description="Disordered" evidence="2">
    <location>
        <begin position="108"/>
        <end position="184"/>
    </location>
</feature>
<evidence type="ECO:0000256" key="2">
    <source>
        <dbReference type="SAM" id="MobiDB-lite"/>
    </source>
</evidence>
<dbReference type="OrthoDB" id="1564555at2759"/>
<accession>A2DYH5</accession>
<dbReference type="InterPro" id="IPR045250">
    <property type="entry name" value="p23-like"/>
</dbReference>
<dbReference type="VEuPathDB" id="TrichDB:TVAGG3_0321270"/>
<dbReference type="GO" id="GO:0006457">
    <property type="term" value="P:protein folding"/>
    <property type="evidence" value="ECO:0000318"/>
    <property type="project" value="GO_Central"/>
</dbReference>
<gene>
    <name evidence="4" type="ORF">TVAG_388410</name>
</gene>
<evidence type="ECO:0000313" key="5">
    <source>
        <dbReference type="Proteomes" id="UP000001542"/>
    </source>
</evidence>